<dbReference type="Proteomes" id="UP000649617">
    <property type="component" value="Unassembled WGS sequence"/>
</dbReference>
<keyword evidence="2" id="KW-1185">Reference proteome</keyword>
<organism evidence="1 2">
    <name type="scientific">Symbiodinium pilosum</name>
    <name type="common">Dinoflagellate</name>
    <dbReference type="NCBI Taxonomy" id="2952"/>
    <lineage>
        <taxon>Eukaryota</taxon>
        <taxon>Sar</taxon>
        <taxon>Alveolata</taxon>
        <taxon>Dinophyceae</taxon>
        <taxon>Suessiales</taxon>
        <taxon>Symbiodiniaceae</taxon>
        <taxon>Symbiodinium</taxon>
    </lineage>
</organism>
<accession>A0A812VZ47</accession>
<comment type="caution">
    <text evidence="1">The sequence shown here is derived from an EMBL/GenBank/DDBJ whole genome shotgun (WGS) entry which is preliminary data.</text>
</comment>
<sequence>MAKAVGLTAVAAGWGHSVQPIQDYMRRECTQYFDTVEDFANFLLSPPSAL</sequence>
<protein>
    <submittedName>
        <fullName evidence="1">Uncharacterized protein</fullName>
    </submittedName>
</protein>
<proteinExistence type="predicted"/>
<name>A0A812VZ47_SYMPI</name>
<dbReference type="AlphaFoldDB" id="A0A812VZ47"/>
<gene>
    <name evidence="1" type="ORF">SPIL2461_LOCUS17339</name>
</gene>
<evidence type="ECO:0000313" key="1">
    <source>
        <dbReference type="EMBL" id="CAE7650048.1"/>
    </source>
</evidence>
<reference evidence="1" key="1">
    <citation type="submission" date="2021-02" db="EMBL/GenBank/DDBJ databases">
        <authorList>
            <person name="Dougan E. K."/>
            <person name="Rhodes N."/>
            <person name="Thang M."/>
            <person name="Chan C."/>
        </authorList>
    </citation>
    <scope>NUCLEOTIDE SEQUENCE</scope>
</reference>
<evidence type="ECO:0000313" key="2">
    <source>
        <dbReference type="Proteomes" id="UP000649617"/>
    </source>
</evidence>
<dbReference type="EMBL" id="CAJNIZ010043111">
    <property type="protein sequence ID" value="CAE7650048.1"/>
    <property type="molecule type" value="Genomic_DNA"/>
</dbReference>